<evidence type="ECO:0000313" key="1">
    <source>
        <dbReference type="EMBL" id="SYV93247.1"/>
    </source>
</evidence>
<organism evidence="1 2">
    <name type="scientific">Mycoplasmopsis synoviae</name>
    <name type="common">Mycoplasma synoviae</name>
    <dbReference type="NCBI Taxonomy" id="2109"/>
    <lineage>
        <taxon>Bacteria</taxon>
        <taxon>Bacillati</taxon>
        <taxon>Mycoplasmatota</taxon>
        <taxon>Mycoplasmoidales</taxon>
        <taxon>Metamycoplasmataceae</taxon>
        <taxon>Mycoplasmopsis</taxon>
    </lineage>
</organism>
<dbReference type="Proteomes" id="UP000259328">
    <property type="component" value="Chromosome"/>
</dbReference>
<accession>A0A3B0PB69</accession>
<dbReference type="EMBL" id="LS991953">
    <property type="protein sequence ID" value="SYV93247.1"/>
    <property type="molecule type" value="Genomic_DNA"/>
</dbReference>
<protein>
    <submittedName>
        <fullName evidence="1">Uncharacterized protein</fullName>
    </submittedName>
</protein>
<sequence>MIRDAVLKSSNFTEVANQVNATMKDYLPFNDFSFVAKILRNATFSNNKALYKNAVNDLLQQILRSRDSVKRIATKLNVARILGFKDETRVNELVAGALSDSHVRNLATTFSNYILDRITDFSNANSFGEAINKLFRENSQVSNYVKNEIIAW</sequence>
<gene>
    <name evidence="1" type="ORF">NCTC10124_00978</name>
</gene>
<reference evidence="2" key="1">
    <citation type="submission" date="2018-06" db="EMBL/GenBank/DDBJ databases">
        <authorList>
            <consortium name="Pathogen Informatics"/>
        </authorList>
    </citation>
    <scope>NUCLEOTIDE SEQUENCE [LARGE SCALE GENOMIC DNA]</scope>
    <source>
        <strain evidence="2">NCTC10124</strain>
    </source>
</reference>
<proteinExistence type="predicted"/>
<dbReference type="AlphaFoldDB" id="A0A3B0PB69"/>
<evidence type="ECO:0000313" key="2">
    <source>
        <dbReference type="Proteomes" id="UP000259328"/>
    </source>
</evidence>
<name>A0A3B0PB69_MYCSY</name>
<feature type="non-terminal residue" evidence="1">
    <location>
        <position position="152"/>
    </location>
</feature>